<evidence type="ECO:0000256" key="8">
    <source>
        <dbReference type="PIRSR" id="PIRSR602403-1"/>
    </source>
</evidence>
<evidence type="ECO:0000256" key="9">
    <source>
        <dbReference type="RuleBase" id="RU000461"/>
    </source>
</evidence>
<dbReference type="GO" id="GO:0020037">
    <property type="term" value="F:heme binding"/>
    <property type="evidence" value="ECO:0007669"/>
    <property type="project" value="InterPro"/>
</dbReference>
<evidence type="ECO:0000313" key="10">
    <source>
        <dbReference type="EMBL" id="BAG47406.1"/>
    </source>
</evidence>
<evidence type="ECO:0000256" key="2">
    <source>
        <dbReference type="ARBA" id="ARBA00010617"/>
    </source>
</evidence>
<dbReference type="AlphaFoldDB" id="A0A0H3KUT7"/>
<protein>
    <submittedName>
        <fullName evidence="10">Cytochrome P450</fullName>
    </submittedName>
</protein>
<dbReference type="GO" id="GO:0005506">
    <property type="term" value="F:iron ion binding"/>
    <property type="evidence" value="ECO:0007669"/>
    <property type="project" value="InterPro"/>
</dbReference>
<dbReference type="CDD" id="cd20614">
    <property type="entry name" value="CYPBJ-4-like"/>
    <property type="match status" value="1"/>
</dbReference>
<dbReference type="eggNOG" id="COG2124">
    <property type="taxonomic scope" value="Bacteria"/>
</dbReference>
<keyword evidence="6 8" id="KW-0408">Iron</keyword>
<dbReference type="Pfam" id="PF00067">
    <property type="entry name" value="p450"/>
    <property type="match status" value="1"/>
</dbReference>
<dbReference type="PANTHER" id="PTHR24286:SF24">
    <property type="entry name" value="LANOSTEROL 14-ALPHA DEMETHYLASE"/>
    <property type="match status" value="1"/>
</dbReference>
<dbReference type="RefSeq" id="WP_012218293.1">
    <property type="nucleotide sequence ID" value="NC_010087.1"/>
</dbReference>
<keyword evidence="4 8" id="KW-0479">Metal-binding</keyword>
<dbReference type="EMBL" id="AP009387">
    <property type="protein sequence ID" value="BAG47406.1"/>
    <property type="molecule type" value="Genomic_DNA"/>
</dbReference>
<keyword evidence="3 8" id="KW-0349">Heme</keyword>
<proteinExistence type="inferred from homology"/>
<dbReference type="InterPro" id="IPR001128">
    <property type="entry name" value="Cyt_P450"/>
</dbReference>
<dbReference type="InterPro" id="IPR017972">
    <property type="entry name" value="Cyt_P450_CS"/>
</dbReference>
<evidence type="ECO:0000256" key="4">
    <source>
        <dbReference type="ARBA" id="ARBA00022723"/>
    </source>
</evidence>
<dbReference type="InterPro" id="IPR002403">
    <property type="entry name" value="Cyt_P450_E_grp-IV"/>
</dbReference>
<evidence type="ECO:0000256" key="7">
    <source>
        <dbReference type="ARBA" id="ARBA00023033"/>
    </source>
</evidence>
<organism evidence="10 11">
    <name type="scientific">Burkholderia multivorans (strain ATCC 17616 / 249)</name>
    <dbReference type="NCBI Taxonomy" id="395019"/>
    <lineage>
        <taxon>Bacteria</taxon>
        <taxon>Pseudomonadati</taxon>
        <taxon>Pseudomonadota</taxon>
        <taxon>Betaproteobacteria</taxon>
        <taxon>Burkholderiales</taxon>
        <taxon>Burkholderiaceae</taxon>
        <taxon>Burkholderia</taxon>
        <taxon>Burkholderia cepacia complex</taxon>
    </lineage>
</organism>
<dbReference type="GO" id="GO:0016705">
    <property type="term" value="F:oxidoreductase activity, acting on paired donors, with incorporation or reduction of molecular oxygen"/>
    <property type="evidence" value="ECO:0007669"/>
    <property type="project" value="InterPro"/>
</dbReference>
<feature type="binding site" description="axial binding residue" evidence="8">
    <location>
        <position position="388"/>
    </location>
    <ligand>
        <name>heme</name>
        <dbReference type="ChEBI" id="CHEBI:30413"/>
    </ligand>
    <ligandPart>
        <name>Fe</name>
        <dbReference type="ChEBI" id="CHEBI:18248"/>
    </ligandPart>
</feature>
<name>A0A0H3KUT7_BURM1</name>
<keyword evidence="11" id="KW-1185">Reference proteome</keyword>
<gene>
    <name evidence="10" type="ordered locus">BMULJ_05578</name>
</gene>
<keyword evidence="5 9" id="KW-0560">Oxidoreductase</keyword>
<dbReference type="KEGG" id="bmu:Bmul_5948"/>
<dbReference type="PANTHER" id="PTHR24286">
    <property type="entry name" value="CYTOCHROME P450 26"/>
    <property type="match status" value="1"/>
</dbReference>
<evidence type="ECO:0000256" key="3">
    <source>
        <dbReference type="ARBA" id="ARBA00022617"/>
    </source>
</evidence>
<dbReference type="SUPFAM" id="SSF48264">
    <property type="entry name" value="Cytochrome P450"/>
    <property type="match status" value="1"/>
</dbReference>
<dbReference type="HOGENOM" id="CLU_001570_5_1_4"/>
<sequence length="457" mass="50970">MLLNPLSRRVRMQQGMPVLPGAFPVVGHLPAVARALPDLLAYGERRWGTHFWLDMGAMGRMLVCTRPEAFELFNNKDVLADLLGDVAPAMRDTMATQDGELHRRTRAWANPSFQPQGLSAAKVGELFADIMMAWIRAWPARGTINLVDETSALTLTMIFRMLGIAEDDIATWETHYRHYALVSLLPVDLPGTPLRRSRRAQVWIDARLSALVNELGRSPGDSGLLATLIRSPAAPDASSPESNLLGNLRALIHAAHKTTAVTMAHLAIRLAEQPDHWDALVAEARAAGTVPRNPSELARFPFAEALFLETLRSEPAFPLVFRRTRERIELGGRELAAGTRLIIPLILLSRAPSLYPQPDTFLPQRWLEHRGAHKPIQTLQFGSGPHRCLGFHTACMQLVQFAVTLALVLDERKMRPQLVPQRTCGRRRFPINYPPRDTQVAFRSVSSNHDNRSEIPS</sequence>
<dbReference type="Gene3D" id="1.10.630.10">
    <property type="entry name" value="Cytochrome P450"/>
    <property type="match status" value="1"/>
</dbReference>
<comment type="cofactor">
    <cofactor evidence="1 8">
        <name>heme</name>
        <dbReference type="ChEBI" id="CHEBI:30413"/>
    </cofactor>
</comment>
<dbReference type="GO" id="GO:0004497">
    <property type="term" value="F:monooxygenase activity"/>
    <property type="evidence" value="ECO:0007669"/>
    <property type="project" value="UniProtKB-KW"/>
</dbReference>
<dbReference type="PROSITE" id="PS00086">
    <property type="entry name" value="CYTOCHROME_P450"/>
    <property type="match status" value="1"/>
</dbReference>
<evidence type="ECO:0000313" key="11">
    <source>
        <dbReference type="Proteomes" id="UP000008815"/>
    </source>
</evidence>
<keyword evidence="7 9" id="KW-0503">Monooxygenase</keyword>
<dbReference type="STRING" id="395019.BMULJ_05578"/>
<accession>A0A0H3KUT7</accession>
<dbReference type="GO" id="GO:0016125">
    <property type="term" value="P:sterol metabolic process"/>
    <property type="evidence" value="ECO:0007669"/>
    <property type="project" value="TreeGrafter"/>
</dbReference>
<evidence type="ECO:0000256" key="6">
    <source>
        <dbReference type="ARBA" id="ARBA00023004"/>
    </source>
</evidence>
<dbReference type="PRINTS" id="PR00465">
    <property type="entry name" value="EP450IV"/>
</dbReference>
<dbReference type="Proteomes" id="UP000008815">
    <property type="component" value="Chromosome 3"/>
</dbReference>
<dbReference type="InterPro" id="IPR036396">
    <property type="entry name" value="Cyt_P450_sf"/>
</dbReference>
<evidence type="ECO:0000256" key="1">
    <source>
        <dbReference type="ARBA" id="ARBA00001971"/>
    </source>
</evidence>
<dbReference type="KEGG" id="bmj:BMULJ_05578"/>
<evidence type="ECO:0000256" key="5">
    <source>
        <dbReference type="ARBA" id="ARBA00023002"/>
    </source>
</evidence>
<reference evidence="10 11" key="1">
    <citation type="submission" date="2007-04" db="EMBL/GenBank/DDBJ databases">
        <title>Complete genome sequence of Burkholderia multivorans ATCC 17616.</title>
        <authorList>
            <person name="Ohtsubo Y."/>
            <person name="Yamashita A."/>
            <person name="Kurokawa K."/>
            <person name="Takami H."/>
            <person name="Yuhara S."/>
            <person name="Nishiyama E."/>
            <person name="Endo R."/>
            <person name="Miyazaki R."/>
            <person name="Ono A."/>
            <person name="Yano K."/>
            <person name="Ito M."/>
            <person name="Sota M."/>
            <person name="Yuji N."/>
            <person name="Hattori M."/>
            <person name="Tsuda M."/>
        </authorList>
    </citation>
    <scope>NUCLEOTIDE SEQUENCE [LARGE SCALE GENOMIC DNA]</scope>
    <source>
        <strain evidence="11">ATCC 17616 / 249</strain>
    </source>
</reference>
<comment type="similarity">
    <text evidence="2 9">Belongs to the cytochrome P450 family.</text>
</comment>